<protein>
    <recommendedName>
        <fullName evidence="4">Transposase</fullName>
    </recommendedName>
</protein>
<dbReference type="Proteomes" id="UP001601992">
    <property type="component" value="Unassembled WGS sequence"/>
</dbReference>
<evidence type="ECO:0000313" key="3">
    <source>
        <dbReference type="Proteomes" id="UP001601992"/>
    </source>
</evidence>
<gene>
    <name evidence="2" type="ORF">ACFYXQ_12715</name>
</gene>
<evidence type="ECO:0008006" key="4">
    <source>
        <dbReference type="Google" id="ProtNLM"/>
    </source>
</evidence>
<feature type="compositionally biased region" description="Polar residues" evidence="1">
    <location>
        <begin position="95"/>
        <end position="109"/>
    </location>
</feature>
<evidence type="ECO:0000256" key="1">
    <source>
        <dbReference type="SAM" id="MobiDB-lite"/>
    </source>
</evidence>
<dbReference type="EMBL" id="JBIAQY010000004">
    <property type="protein sequence ID" value="MFF3568626.1"/>
    <property type="molecule type" value="Genomic_DNA"/>
</dbReference>
<keyword evidence="3" id="KW-1185">Reference proteome</keyword>
<accession>A0ABW6S0C2</accession>
<sequence>MGLRTIAKELGIDRKTARRFAAASDPEDVIAAAISRAALLDDFVQVRAVPALQSFVTGLEPDFAAVTAGLTLPWSNGPVEGTVHKIKHHKRQCFGRQTGSSAQTPATQPRNRRPAPPGEMITRPAPEPFTVLARDA</sequence>
<evidence type="ECO:0000313" key="2">
    <source>
        <dbReference type="EMBL" id="MFF3568626.1"/>
    </source>
</evidence>
<name>A0ABW6S0C2_9NOCA</name>
<organism evidence="2 3">
    <name type="scientific">Nocardia jiangxiensis</name>
    <dbReference type="NCBI Taxonomy" id="282685"/>
    <lineage>
        <taxon>Bacteria</taxon>
        <taxon>Bacillati</taxon>
        <taxon>Actinomycetota</taxon>
        <taxon>Actinomycetes</taxon>
        <taxon>Mycobacteriales</taxon>
        <taxon>Nocardiaceae</taxon>
        <taxon>Nocardia</taxon>
    </lineage>
</organism>
<reference evidence="2 3" key="1">
    <citation type="submission" date="2024-10" db="EMBL/GenBank/DDBJ databases">
        <title>The Natural Products Discovery Center: Release of the First 8490 Sequenced Strains for Exploring Actinobacteria Biosynthetic Diversity.</title>
        <authorList>
            <person name="Kalkreuter E."/>
            <person name="Kautsar S.A."/>
            <person name="Yang D."/>
            <person name="Bader C.D."/>
            <person name="Teijaro C.N."/>
            <person name="Fluegel L."/>
            <person name="Davis C.M."/>
            <person name="Simpson J.R."/>
            <person name="Lauterbach L."/>
            <person name="Steele A.D."/>
            <person name="Gui C."/>
            <person name="Meng S."/>
            <person name="Li G."/>
            <person name="Viehrig K."/>
            <person name="Ye F."/>
            <person name="Su P."/>
            <person name="Kiefer A.F."/>
            <person name="Nichols A."/>
            <person name="Cepeda A.J."/>
            <person name="Yan W."/>
            <person name="Fan B."/>
            <person name="Jiang Y."/>
            <person name="Adhikari A."/>
            <person name="Zheng C.-J."/>
            <person name="Schuster L."/>
            <person name="Cowan T.M."/>
            <person name="Smanski M.J."/>
            <person name="Chevrette M.G."/>
            <person name="De Carvalho L.P.S."/>
            <person name="Shen B."/>
        </authorList>
    </citation>
    <scope>NUCLEOTIDE SEQUENCE [LARGE SCALE GENOMIC DNA]</scope>
    <source>
        <strain evidence="2 3">NPDC002593</strain>
    </source>
</reference>
<proteinExistence type="predicted"/>
<comment type="caution">
    <text evidence="2">The sequence shown here is derived from an EMBL/GenBank/DDBJ whole genome shotgun (WGS) entry which is preliminary data.</text>
</comment>
<feature type="region of interest" description="Disordered" evidence="1">
    <location>
        <begin position="91"/>
        <end position="136"/>
    </location>
</feature>
<dbReference type="RefSeq" id="WP_387403592.1">
    <property type="nucleotide sequence ID" value="NZ_JBIAQY010000004.1"/>
</dbReference>